<proteinExistence type="predicted"/>
<name>A0AAV7QD91_PLEWA</name>
<evidence type="ECO:0000256" key="1">
    <source>
        <dbReference type="SAM" id="MobiDB-lite"/>
    </source>
</evidence>
<dbReference type="Proteomes" id="UP001066276">
    <property type="component" value="Chromosome 6"/>
</dbReference>
<dbReference type="EMBL" id="JANPWB010000010">
    <property type="protein sequence ID" value="KAJ1137471.1"/>
    <property type="molecule type" value="Genomic_DNA"/>
</dbReference>
<gene>
    <name evidence="2" type="ORF">NDU88_003869</name>
</gene>
<dbReference type="AlphaFoldDB" id="A0AAV7QD91"/>
<feature type="compositionally biased region" description="Basic and acidic residues" evidence="1">
    <location>
        <begin position="71"/>
        <end position="83"/>
    </location>
</feature>
<keyword evidence="3" id="KW-1185">Reference proteome</keyword>
<accession>A0AAV7QD91</accession>
<feature type="region of interest" description="Disordered" evidence="1">
    <location>
        <begin position="19"/>
        <end position="119"/>
    </location>
</feature>
<protein>
    <submittedName>
        <fullName evidence="2">Uncharacterized protein</fullName>
    </submittedName>
</protein>
<evidence type="ECO:0000313" key="3">
    <source>
        <dbReference type="Proteomes" id="UP001066276"/>
    </source>
</evidence>
<reference evidence="2" key="1">
    <citation type="journal article" date="2022" name="bioRxiv">
        <title>Sequencing and chromosome-scale assembly of the giantPleurodeles waltlgenome.</title>
        <authorList>
            <person name="Brown T."/>
            <person name="Elewa A."/>
            <person name="Iarovenko S."/>
            <person name="Subramanian E."/>
            <person name="Araus A.J."/>
            <person name="Petzold A."/>
            <person name="Susuki M."/>
            <person name="Suzuki K.-i.T."/>
            <person name="Hayashi T."/>
            <person name="Toyoda A."/>
            <person name="Oliveira C."/>
            <person name="Osipova E."/>
            <person name="Leigh N.D."/>
            <person name="Simon A."/>
            <person name="Yun M.H."/>
        </authorList>
    </citation>
    <scope>NUCLEOTIDE SEQUENCE</scope>
    <source>
        <strain evidence="2">20211129_DDA</strain>
        <tissue evidence="2">Liver</tissue>
    </source>
</reference>
<comment type="caution">
    <text evidence="2">The sequence shown here is derived from an EMBL/GenBank/DDBJ whole genome shotgun (WGS) entry which is preliminary data.</text>
</comment>
<sequence length="119" mass="11831">MAALGRGSSINMAAGAGLGKAASKGNARLQSASAVPSGGRMGACGVSAHARKPARVPRKAAQQAPLALESGGERGDEHFKERPLGGAAKMAAPSGMAVCGSLEPDNPHLSIGQERGKTF</sequence>
<organism evidence="2 3">
    <name type="scientific">Pleurodeles waltl</name>
    <name type="common">Iberian ribbed newt</name>
    <dbReference type="NCBI Taxonomy" id="8319"/>
    <lineage>
        <taxon>Eukaryota</taxon>
        <taxon>Metazoa</taxon>
        <taxon>Chordata</taxon>
        <taxon>Craniata</taxon>
        <taxon>Vertebrata</taxon>
        <taxon>Euteleostomi</taxon>
        <taxon>Amphibia</taxon>
        <taxon>Batrachia</taxon>
        <taxon>Caudata</taxon>
        <taxon>Salamandroidea</taxon>
        <taxon>Salamandridae</taxon>
        <taxon>Pleurodelinae</taxon>
        <taxon>Pleurodeles</taxon>
    </lineage>
</organism>
<evidence type="ECO:0000313" key="2">
    <source>
        <dbReference type="EMBL" id="KAJ1137471.1"/>
    </source>
</evidence>
<feature type="compositionally biased region" description="Basic residues" evidence="1">
    <location>
        <begin position="49"/>
        <end position="58"/>
    </location>
</feature>